<dbReference type="PANTHER" id="PTHR33116">
    <property type="entry name" value="REVERSE TRANSCRIPTASE ZINC-BINDING DOMAIN-CONTAINING PROTEIN-RELATED-RELATED"/>
    <property type="match status" value="1"/>
</dbReference>
<dbReference type="PANTHER" id="PTHR33116:SF86">
    <property type="entry name" value="REVERSE TRANSCRIPTASE DOMAIN-CONTAINING PROTEIN"/>
    <property type="match status" value="1"/>
</dbReference>
<dbReference type="Gramene" id="evm.model.01.1569">
    <property type="protein sequence ID" value="cds.evm.model.01.1569"/>
    <property type="gene ID" value="evm.TU.01.1569"/>
</dbReference>
<evidence type="ECO:0000259" key="1">
    <source>
        <dbReference type="Pfam" id="PF13966"/>
    </source>
</evidence>
<dbReference type="EMBL" id="UZAU01000040">
    <property type="status" value="NOT_ANNOTATED_CDS"/>
    <property type="molecule type" value="Genomic_DNA"/>
</dbReference>
<protein>
    <recommendedName>
        <fullName evidence="1">Reverse transcriptase zinc-binding domain-containing protein</fullName>
    </recommendedName>
</protein>
<accession>A0A803NHM6</accession>
<organism evidence="2 3">
    <name type="scientific">Cannabis sativa</name>
    <name type="common">Hemp</name>
    <name type="synonym">Marijuana</name>
    <dbReference type="NCBI Taxonomy" id="3483"/>
    <lineage>
        <taxon>Eukaryota</taxon>
        <taxon>Viridiplantae</taxon>
        <taxon>Streptophyta</taxon>
        <taxon>Embryophyta</taxon>
        <taxon>Tracheophyta</taxon>
        <taxon>Spermatophyta</taxon>
        <taxon>Magnoliopsida</taxon>
        <taxon>eudicotyledons</taxon>
        <taxon>Gunneridae</taxon>
        <taxon>Pentapetalae</taxon>
        <taxon>rosids</taxon>
        <taxon>fabids</taxon>
        <taxon>Rosales</taxon>
        <taxon>Cannabaceae</taxon>
        <taxon>Cannabis</taxon>
    </lineage>
</organism>
<dbReference type="Proteomes" id="UP000596661">
    <property type="component" value="Chromosome 1"/>
</dbReference>
<evidence type="ECO:0000313" key="2">
    <source>
        <dbReference type="EnsemblPlants" id="cds.evm.model.01.1569"/>
    </source>
</evidence>
<keyword evidence="3" id="KW-1185">Reference proteome</keyword>
<feature type="domain" description="Reverse transcriptase zinc-binding" evidence="1">
    <location>
        <begin position="273"/>
        <end position="363"/>
    </location>
</feature>
<evidence type="ECO:0000313" key="3">
    <source>
        <dbReference type="Proteomes" id="UP000596661"/>
    </source>
</evidence>
<reference evidence="2" key="1">
    <citation type="submission" date="2018-11" db="EMBL/GenBank/DDBJ databases">
        <authorList>
            <person name="Grassa J C."/>
        </authorList>
    </citation>
    <scope>NUCLEOTIDE SEQUENCE [LARGE SCALE GENOMIC DNA]</scope>
</reference>
<sequence length="670" mass="75007">MTTADDRSMYLGLPSTMGRNKSAVLGYLKDRLRKKLQGWDSKVLSRAGKEVLIKVVAQAFPSYAMNVFLLPLEISRDIESSMAGFWWKGSNNGNKGIWWMSWDRMCLPKDNGGMGFRNLQDINLALLGKQGWRFLSKLDALATRIFKARYFPNGSYLSASLGSNSSYVWRSVWEAQSLVRTGVRWCIGDGSSINILNESWLPDPEFPFVSSTHPALENSNICNLLNVQGSDWDLEILHDLFDARDRQLILQIPLGITQTSDMVYWSMEATGVYTVKSGYKLQQRLKGRDREVNSTAFWKDLWSLKVPSKVKNLMWRACSNCLPMLVQLAIKKVAVNTVCPLCNRERESICHNLVLCSELKQVWDIVGIGTSQAAGGVFSTASAVSFLDQWRHAQNTPIETSWSSLQHHDGNEHWVKPQYNSIKINVDAALFEDHNRFGMSLVVCDHNGFLLQGRTRLFSGNVAAGIAEEMGFREALSWIKKQPICPIWIETNLPSFEECCQDANIVAHEFARASLLYSDCIVRIYRSKCLGFGSVKKVGSVCFIKNTDVRDHSSDVTGSMGSVFHVHPCKCNLPMVPRGSGAAGNVVNLLGSAGSVSEWKDLDKIVADDASDSDHQGYALVLRQQMRASSMGFHNPDLRSQREIYRSIVIHGNIYSSRLFVLDDIVVVGS</sequence>
<dbReference type="EnsemblPlants" id="evm.model.01.1569">
    <property type="protein sequence ID" value="cds.evm.model.01.1569"/>
    <property type="gene ID" value="evm.TU.01.1569"/>
</dbReference>
<proteinExistence type="predicted"/>
<dbReference type="AlphaFoldDB" id="A0A803NHM6"/>
<reference evidence="2" key="2">
    <citation type="submission" date="2021-03" db="UniProtKB">
        <authorList>
            <consortium name="EnsemblPlants"/>
        </authorList>
    </citation>
    <scope>IDENTIFICATION</scope>
</reference>
<dbReference type="InterPro" id="IPR026960">
    <property type="entry name" value="RVT-Znf"/>
</dbReference>
<name>A0A803NHM6_CANSA</name>
<dbReference type="Pfam" id="PF13966">
    <property type="entry name" value="zf-RVT"/>
    <property type="match status" value="1"/>
</dbReference>